<gene>
    <name evidence="1" type="ORF">CTOB1V02_LOCUS11539</name>
</gene>
<sequence>MVAWTYGAFLAMVLSCLLASCIGVLRMERFAAILDQSCVNVPPVLPTTQESPTFCGVACEKAFRIGGTMLHGFAWNPNDKSCMCCNDGQAKDNRPDLEPKAGTKVYMRKFRNRCAPGWTFNYDTGKCYHYESTLRTFYQARDACAAYGNGNTLVKIESATEDTFVKSLITALPVWIGAHETGVRNNFTWIDGTPVVWRDAFSSWHATDSFIPGFVFCVVIWVDAFWGDIACDGLWYGSVCYGNGY</sequence>
<dbReference type="OrthoDB" id="9896688at2759"/>
<evidence type="ECO:0000313" key="1">
    <source>
        <dbReference type="EMBL" id="CAD7233720.1"/>
    </source>
</evidence>
<protein>
    <submittedName>
        <fullName evidence="1">Uncharacterized protein</fullName>
    </submittedName>
</protein>
<name>A0A7R8WL05_9CRUS</name>
<dbReference type="InterPro" id="IPR001304">
    <property type="entry name" value="C-type_lectin-like"/>
</dbReference>
<dbReference type="PANTHER" id="PTHR22803">
    <property type="entry name" value="MANNOSE, PHOSPHOLIPASE, LECTIN RECEPTOR RELATED"/>
    <property type="match status" value="1"/>
</dbReference>
<dbReference type="Pfam" id="PF00059">
    <property type="entry name" value="Lectin_C"/>
    <property type="match status" value="1"/>
</dbReference>
<dbReference type="Gene3D" id="3.10.100.10">
    <property type="entry name" value="Mannose-Binding Protein A, subunit A"/>
    <property type="match status" value="1"/>
</dbReference>
<proteinExistence type="predicted"/>
<dbReference type="CDD" id="cd00037">
    <property type="entry name" value="CLECT"/>
    <property type="match status" value="1"/>
</dbReference>
<dbReference type="PROSITE" id="PS50041">
    <property type="entry name" value="C_TYPE_LECTIN_2"/>
    <property type="match status" value="1"/>
</dbReference>
<dbReference type="AlphaFoldDB" id="A0A7R8WL05"/>
<dbReference type="SMART" id="SM00034">
    <property type="entry name" value="CLECT"/>
    <property type="match status" value="1"/>
</dbReference>
<dbReference type="InterPro" id="IPR050111">
    <property type="entry name" value="C-type_lectin/snaclec_domain"/>
</dbReference>
<reference evidence="1" key="1">
    <citation type="submission" date="2020-11" db="EMBL/GenBank/DDBJ databases">
        <authorList>
            <person name="Tran Van P."/>
        </authorList>
    </citation>
    <scope>NUCLEOTIDE SEQUENCE</scope>
</reference>
<dbReference type="InterPro" id="IPR016186">
    <property type="entry name" value="C-type_lectin-like/link_sf"/>
</dbReference>
<dbReference type="InterPro" id="IPR016187">
    <property type="entry name" value="CTDL_fold"/>
</dbReference>
<dbReference type="EMBL" id="OB666821">
    <property type="protein sequence ID" value="CAD7233720.1"/>
    <property type="molecule type" value="Genomic_DNA"/>
</dbReference>
<dbReference type="SUPFAM" id="SSF56436">
    <property type="entry name" value="C-type lectin-like"/>
    <property type="match status" value="1"/>
</dbReference>
<accession>A0A7R8WL05</accession>
<organism evidence="1">
    <name type="scientific">Cyprideis torosa</name>
    <dbReference type="NCBI Taxonomy" id="163714"/>
    <lineage>
        <taxon>Eukaryota</taxon>
        <taxon>Metazoa</taxon>
        <taxon>Ecdysozoa</taxon>
        <taxon>Arthropoda</taxon>
        <taxon>Crustacea</taxon>
        <taxon>Oligostraca</taxon>
        <taxon>Ostracoda</taxon>
        <taxon>Podocopa</taxon>
        <taxon>Podocopida</taxon>
        <taxon>Cytherocopina</taxon>
        <taxon>Cytheroidea</taxon>
        <taxon>Cytherideidae</taxon>
        <taxon>Cyprideis</taxon>
    </lineage>
</organism>